<evidence type="ECO:0000313" key="8">
    <source>
        <dbReference type="Proteomes" id="UP001597118"/>
    </source>
</evidence>
<evidence type="ECO:0000256" key="4">
    <source>
        <dbReference type="HAMAP-Rule" id="MF_01368"/>
    </source>
</evidence>
<sequence length="179" mass="19967">MRHGKKINHLGRTDSHRKAMMANMSSSLILHKRIVTTLAKAKALRTYVEPILTKSKNDTTHSRRTVFSLLQNKEVVTILFREVAEKIANRPGGYTRIIKLGNRLGDNASMAIIELVDFNTVYGAEAKVEKKTTRRRGGKAKKATETEEAVVVEETPVAEAPAEEVQPEAEDADEAKEEK</sequence>
<feature type="compositionally biased region" description="Acidic residues" evidence="6">
    <location>
        <begin position="161"/>
        <end position="179"/>
    </location>
</feature>
<keyword evidence="2 4" id="KW-0689">Ribosomal protein</keyword>
<dbReference type="PANTHER" id="PTHR14413">
    <property type="entry name" value="RIBOSOMAL PROTEIN L17"/>
    <property type="match status" value="1"/>
</dbReference>
<organism evidence="7 8">
    <name type="scientific">Pseudopedobacter beijingensis</name>
    <dbReference type="NCBI Taxonomy" id="1207056"/>
    <lineage>
        <taxon>Bacteria</taxon>
        <taxon>Pseudomonadati</taxon>
        <taxon>Bacteroidota</taxon>
        <taxon>Sphingobacteriia</taxon>
        <taxon>Sphingobacteriales</taxon>
        <taxon>Sphingobacteriaceae</taxon>
        <taxon>Pseudopedobacter</taxon>
    </lineage>
</organism>
<comment type="similarity">
    <text evidence="1 4 5">Belongs to the bacterial ribosomal protein bL17 family.</text>
</comment>
<dbReference type="EMBL" id="JBHUDG010000020">
    <property type="protein sequence ID" value="MFD1630865.1"/>
    <property type="molecule type" value="Genomic_DNA"/>
</dbReference>
<evidence type="ECO:0000256" key="1">
    <source>
        <dbReference type="ARBA" id="ARBA00008777"/>
    </source>
</evidence>
<dbReference type="GO" id="GO:0005840">
    <property type="term" value="C:ribosome"/>
    <property type="evidence" value="ECO:0007669"/>
    <property type="project" value="UniProtKB-KW"/>
</dbReference>
<dbReference type="SUPFAM" id="SSF64263">
    <property type="entry name" value="Prokaryotic ribosomal protein L17"/>
    <property type="match status" value="1"/>
</dbReference>
<dbReference type="InterPro" id="IPR047859">
    <property type="entry name" value="Ribosomal_bL17_CS"/>
</dbReference>
<keyword evidence="8" id="KW-1185">Reference proteome</keyword>
<name>A0ABW4IDL8_9SPHI</name>
<evidence type="ECO:0000313" key="7">
    <source>
        <dbReference type="EMBL" id="MFD1630865.1"/>
    </source>
</evidence>
<dbReference type="HAMAP" id="MF_01368">
    <property type="entry name" value="Ribosomal_bL17"/>
    <property type="match status" value="1"/>
</dbReference>
<reference evidence="8" key="1">
    <citation type="journal article" date="2019" name="Int. J. Syst. Evol. Microbiol.">
        <title>The Global Catalogue of Microorganisms (GCM) 10K type strain sequencing project: providing services to taxonomists for standard genome sequencing and annotation.</title>
        <authorList>
            <consortium name="The Broad Institute Genomics Platform"/>
            <consortium name="The Broad Institute Genome Sequencing Center for Infectious Disease"/>
            <person name="Wu L."/>
            <person name="Ma J."/>
        </authorList>
    </citation>
    <scope>NUCLEOTIDE SEQUENCE [LARGE SCALE GENOMIC DNA]</scope>
    <source>
        <strain evidence="8">CCUG 53762</strain>
    </source>
</reference>
<evidence type="ECO:0000256" key="5">
    <source>
        <dbReference type="RuleBase" id="RU000660"/>
    </source>
</evidence>
<dbReference type="InterPro" id="IPR000456">
    <property type="entry name" value="Ribosomal_bL17"/>
</dbReference>
<dbReference type="PROSITE" id="PS01167">
    <property type="entry name" value="RIBOSOMAL_L17"/>
    <property type="match status" value="1"/>
</dbReference>
<feature type="region of interest" description="Disordered" evidence="6">
    <location>
        <begin position="130"/>
        <end position="179"/>
    </location>
</feature>
<keyword evidence="3 4" id="KW-0687">Ribonucleoprotein</keyword>
<dbReference type="PANTHER" id="PTHR14413:SF16">
    <property type="entry name" value="LARGE RIBOSOMAL SUBUNIT PROTEIN BL17M"/>
    <property type="match status" value="1"/>
</dbReference>
<comment type="caution">
    <text evidence="7">The sequence shown here is derived from an EMBL/GenBank/DDBJ whole genome shotgun (WGS) entry which is preliminary data.</text>
</comment>
<dbReference type="Gene3D" id="3.90.1030.10">
    <property type="entry name" value="Ribosomal protein L17"/>
    <property type="match status" value="1"/>
</dbReference>
<feature type="compositionally biased region" description="Basic residues" evidence="6">
    <location>
        <begin position="132"/>
        <end position="141"/>
    </location>
</feature>
<gene>
    <name evidence="4 7" type="primary">rplQ</name>
    <name evidence="7" type="ORF">ACFSAH_13330</name>
</gene>
<dbReference type="Pfam" id="PF01196">
    <property type="entry name" value="Ribosomal_L17"/>
    <property type="match status" value="1"/>
</dbReference>
<accession>A0ABW4IDL8</accession>
<evidence type="ECO:0000256" key="3">
    <source>
        <dbReference type="ARBA" id="ARBA00023274"/>
    </source>
</evidence>
<evidence type="ECO:0000256" key="6">
    <source>
        <dbReference type="SAM" id="MobiDB-lite"/>
    </source>
</evidence>
<proteinExistence type="inferred from homology"/>
<evidence type="ECO:0000256" key="2">
    <source>
        <dbReference type="ARBA" id="ARBA00022980"/>
    </source>
</evidence>
<comment type="subunit">
    <text evidence="4">Part of the 50S ribosomal subunit. Contacts protein L32.</text>
</comment>
<protein>
    <recommendedName>
        <fullName evidence="4">Large ribosomal subunit protein bL17</fullName>
    </recommendedName>
</protein>
<dbReference type="NCBIfam" id="TIGR00059">
    <property type="entry name" value="L17"/>
    <property type="match status" value="1"/>
</dbReference>
<dbReference type="Proteomes" id="UP001597118">
    <property type="component" value="Unassembled WGS sequence"/>
</dbReference>
<dbReference type="RefSeq" id="WP_379663243.1">
    <property type="nucleotide sequence ID" value="NZ_JBHUDG010000020.1"/>
</dbReference>
<dbReference type="InterPro" id="IPR036373">
    <property type="entry name" value="Ribosomal_bL17_sf"/>
</dbReference>